<dbReference type="InterPro" id="IPR011547">
    <property type="entry name" value="SLC26A/SulP_dom"/>
</dbReference>
<dbReference type="PANTHER" id="PTHR11814">
    <property type="entry name" value="SULFATE TRANSPORTER"/>
    <property type="match status" value="1"/>
</dbReference>
<keyword evidence="2 5" id="KW-0812">Transmembrane</keyword>
<dbReference type="InterPro" id="IPR001902">
    <property type="entry name" value="SLC26A/SulP_fam"/>
</dbReference>
<evidence type="ECO:0000313" key="7">
    <source>
        <dbReference type="EMBL" id="SFI24279.1"/>
    </source>
</evidence>
<keyword evidence="8" id="KW-1185">Reference proteome</keyword>
<protein>
    <submittedName>
        <fullName evidence="7">Sulfate permease, SulP family</fullName>
    </submittedName>
</protein>
<dbReference type="CDD" id="cd07042">
    <property type="entry name" value="STAS_SulP_like_sulfate_transporter"/>
    <property type="match status" value="1"/>
</dbReference>
<feature type="domain" description="STAS" evidence="6">
    <location>
        <begin position="406"/>
        <end position="520"/>
    </location>
</feature>
<dbReference type="InterPro" id="IPR002645">
    <property type="entry name" value="STAS_dom"/>
</dbReference>
<dbReference type="Proteomes" id="UP000199040">
    <property type="component" value="Unassembled WGS sequence"/>
</dbReference>
<keyword evidence="4 5" id="KW-0472">Membrane</keyword>
<comment type="subcellular location">
    <subcellularLocation>
        <location evidence="1">Membrane</location>
        <topology evidence="1">Multi-pass membrane protein</topology>
    </subcellularLocation>
</comment>
<feature type="transmembrane region" description="Helical" evidence="5">
    <location>
        <begin position="170"/>
        <end position="188"/>
    </location>
</feature>
<dbReference type="STRING" id="442341.SAMN04487959_13413"/>
<evidence type="ECO:0000256" key="3">
    <source>
        <dbReference type="ARBA" id="ARBA00022989"/>
    </source>
</evidence>
<evidence type="ECO:0000256" key="4">
    <source>
        <dbReference type="ARBA" id="ARBA00023136"/>
    </source>
</evidence>
<sequence>MLPQGVAYALIAGLPPEYGLYTAIVTPVIAGLFGSSLHLVSGPTAAISIVVLSVVSNVFPPDSSEFIPAVLTLTFLTGLVQLGLGFARLGTLVNFISHTVVIGFTAGAAVLIASSQMKYVLGLPVPTNSSFTQTWTALAQQFGETNFYALMIALATMLSTLLLKRINPRLPTMLFGMIVGSLLCWLIDGGSQGVPLVGSLPDGLPGFAVPDFSIDTINALLPGAVAVAILGLVEAVSIARAIAMRSGQRIDGNQEFIGQGLSNTVASFFSCYAGSGSFTRSGVNYESGAQTPVAAIIAALALVFILLLIPEVTSLLPLPAMAGAILLIAWGLIDSHHIRHILRHNRQESVILLVTFTSTLVIELEFAIYLGVILSLVLYLRRTSRPRLMEVAPRNLAPALDLRSVSRYNLATCPRMKIVRIDGSIFFGATDYIQQSLKDFSAPMGRGDYLLIVCSGINFIDMTGAEMMLQEIARLKAEGVKAKFCALKNTVKDELFASGYWEALGPDDFYSTPEEALAAITHDLNKHHCLICKSCIFSRD</sequence>
<evidence type="ECO:0000256" key="5">
    <source>
        <dbReference type="SAM" id="Phobius"/>
    </source>
</evidence>
<dbReference type="AlphaFoldDB" id="A0A1I3GLD1"/>
<dbReference type="PROSITE" id="PS50801">
    <property type="entry name" value="STAS"/>
    <property type="match status" value="1"/>
</dbReference>
<dbReference type="InterPro" id="IPR036513">
    <property type="entry name" value="STAS_dom_sf"/>
</dbReference>
<dbReference type="Pfam" id="PF01740">
    <property type="entry name" value="STAS"/>
    <property type="match status" value="1"/>
</dbReference>
<dbReference type="SUPFAM" id="SSF52091">
    <property type="entry name" value="SpoIIaa-like"/>
    <property type="match status" value="1"/>
</dbReference>
<feature type="transmembrane region" description="Helical" evidence="5">
    <location>
        <begin position="219"/>
        <end position="239"/>
    </location>
</feature>
<feature type="transmembrane region" description="Helical" evidence="5">
    <location>
        <begin position="353"/>
        <end position="380"/>
    </location>
</feature>
<dbReference type="Gene3D" id="3.30.750.24">
    <property type="entry name" value="STAS domain"/>
    <property type="match status" value="1"/>
</dbReference>
<feature type="transmembrane region" description="Helical" evidence="5">
    <location>
        <begin position="18"/>
        <end position="37"/>
    </location>
</feature>
<proteinExistence type="predicted"/>
<dbReference type="EMBL" id="FOPY01000034">
    <property type="protein sequence ID" value="SFI24279.1"/>
    <property type="molecule type" value="Genomic_DNA"/>
</dbReference>
<evidence type="ECO:0000256" key="2">
    <source>
        <dbReference type="ARBA" id="ARBA00022692"/>
    </source>
</evidence>
<evidence type="ECO:0000313" key="8">
    <source>
        <dbReference type="Proteomes" id="UP000199040"/>
    </source>
</evidence>
<feature type="transmembrane region" description="Helical" evidence="5">
    <location>
        <begin position="66"/>
        <end position="85"/>
    </location>
</feature>
<organism evidence="7 8">
    <name type="scientific">Modicisalibacter xianhensis</name>
    <dbReference type="NCBI Taxonomy" id="442341"/>
    <lineage>
        <taxon>Bacteria</taxon>
        <taxon>Pseudomonadati</taxon>
        <taxon>Pseudomonadota</taxon>
        <taxon>Gammaproteobacteria</taxon>
        <taxon>Oceanospirillales</taxon>
        <taxon>Halomonadaceae</taxon>
        <taxon>Modicisalibacter</taxon>
    </lineage>
</organism>
<keyword evidence="3 5" id="KW-1133">Transmembrane helix</keyword>
<evidence type="ECO:0000259" key="6">
    <source>
        <dbReference type="PROSITE" id="PS50801"/>
    </source>
</evidence>
<feature type="transmembrane region" description="Helical" evidence="5">
    <location>
        <begin position="291"/>
        <end position="309"/>
    </location>
</feature>
<reference evidence="7 8" key="1">
    <citation type="submission" date="2016-10" db="EMBL/GenBank/DDBJ databases">
        <authorList>
            <person name="de Groot N.N."/>
        </authorList>
    </citation>
    <scope>NUCLEOTIDE SEQUENCE [LARGE SCALE GENOMIC DNA]</scope>
    <source>
        <strain evidence="7 8">CGMCC 1.6848</strain>
    </source>
</reference>
<dbReference type="GO" id="GO:0055085">
    <property type="term" value="P:transmembrane transport"/>
    <property type="evidence" value="ECO:0007669"/>
    <property type="project" value="InterPro"/>
</dbReference>
<feature type="transmembrane region" description="Helical" evidence="5">
    <location>
        <begin position="316"/>
        <end position="333"/>
    </location>
</feature>
<accession>A0A1I3GLD1</accession>
<dbReference type="GO" id="GO:0016020">
    <property type="term" value="C:membrane"/>
    <property type="evidence" value="ECO:0007669"/>
    <property type="project" value="UniProtKB-SubCell"/>
</dbReference>
<feature type="transmembrane region" description="Helical" evidence="5">
    <location>
        <begin position="92"/>
        <end position="113"/>
    </location>
</feature>
<dbReference type="Pfam" id="PF00916">
    <property type="entry name" value="Sulfate_transp"/>
    <property type="match status" value="1"/>
</dbReference>
<name>A0A1I3GLD1_9GAMM</name>
<feature type="transmembrane region" description="Helical" evidence="5">
    <location>
        <begin position="44"/>
        <end position="60"/>
    </location>
</feature>
<gene>
    <name evidence="7" type="ORF">SAMN04487959_13413</name>
</gene>
<feature type="transmembrane region" description="Helical" evidence="5">
    <location>
        <begin position="145"/>
        <end position="163"/>
    </location>
</feature>
<evidence type="ECO:0000256" key="1">
    <source>
        <dbReference type="ARBA" id="ARBA00004141"/>
    </source>
</evidence>